<dbReference type="InterPro" id="IPR022898">
    <property type="entry name" value="RNase_HII"/>
</dbReference>
<evidence type="ECO:0000256" key="9">
    <source>
        <dbReference type="ARBA" id="ARBA00022722"/>
    </source>
</evidence>
<dbReference type="RefSeq" id="WP_175106318.1">
    <property type="nucleotide sequence ID" value="NZ_CADIKM010000020.1"/>
</dbReference>
<protein>
    <recommendedName>
        <fullName evidence="7 14">Ribonuclease HII</fullName>
        <shortName evidence="14">RNase HII</shortName>
        <ecNumber evidence="6 14">3.1.26.4</ecNumber>
    </recommendedName>
</protein>
<evidence type="ECO:0000256" key="15">
    <source>
        <dbReference type="PROSITE-ProRule" id="PRU01319"/>
    </source>
</evidence>
<evidence type="ECO:0000256" key="4">
    <source>
        <dbReference type="ARBA" id="ARBA00004496"/>
    </source>
</evidence>
<comment type="function">
    <text evidence="3 14 16">Endonuclease that specifically degrades the RNA of RNA-DNA hybrids.</text>
</comment>
<dbReference type="PROSITE" id="PS51975">
    <property type="entry name" value="RNASE_H_2"/>
    <property type="match status" value="1"/>
</dbReference>
<evidence type="ECO:0000256" key="2">
    <source>
        <dbReference type="ARBA" id="ARBA00001946"/>
    </source>
</evidence>
<dbReference type="SUPFAM" id="SSF53098">
    <property type="entry name" value="Ribonuclease H-like"/>
    <property type="match status" value="1"/>
</dbReference>
<dbReference type="EC" id="3.1.26.4" evidence="6 14"/>
<keyword evidence="10 14" id="KW-0479">Metal-binding</keyword>
<dbReference type="GO" id="GO:0004523">
    <property type="term" value="F:RNA-DNA hybrid ribonuclease activity"/>
    <property type="evidence" value="ECO:0007669"/>
    <property type="project" value="UniProtKB-UniRule"/>
</dbReference>
<dbReference type="Pfam" id="PF01351">
    <property type="entry name" value="RNase_HII"/>
    <property type="match status" value="1"/>
</dbReference>
<keyword evidence="11 14" id="KW-0255">Endonuclease</keyword>
<organism evidence="19 20">
    <name type="scientific">Pararobbsia alpina</name>
    <dbReference type="NCBI Taxonomy" id="621374"/>
    <lineage>
        <taxon>Bacteria</taxon>
        <taxon>Pseudomonadati</taxon>
        <taxon>Pseudomonadota</taxon>
        <taxon>Betaproteobacteria</taxon>
        <taxon>Burkholderiales</taxon>
        <taxon>Burkholderiaceae</taxon>
        <taxon>Pararobbsia</taxon>
    </lineage>
</organism>
<dbReference type="InterPro" id="IPR001352">
    <property type="entry name" value="RNase_HII/HIII"/>
</dbReference>
<dbReference type="InterPro" id="IPR036397">
    <property type="entry name" value="RNaseH_sf"/>
</dbReference>
<evidence type="ECO:0000256" key="11">
    <source>
        <dbReference type="ARBA" id="ARBA00022759"/>
    </source>
</evidence>
<accession>A0A6S7BUJ8</accession>
<feature type="region of interest" description="Disordered" evidence="17">
    <location>
        <begin position="1"/>
        <end position="21"/>
    </location>
</feature>
<feature type="compositionally biased region" description="Low complexity" evidence="17">
    <location>
        <begin position="8"/>
        <end position="21"/>
    </location>
</feature>
<dbReference type="AlphaFoldDB" id="A0A6S7BUJ8"/>
<comment type="cofactor">
    <cofactor evidence="14 15">
        <name>Mn(2+)</name>
        <dbReference type="ChEBI" id="CHEBI:29035"/>
    </cofactor>
    <cofactor evidence="14 15">
        <name>Mg(2+)</name>
        <dbReference type="ChEBI" id="CHEBI:18420"/>
    </cofactor>
    <text evidence="14 15">Manganese or magnesium. Binds 1 divalent metal ion per monomer in the absence of substrate. May bind a second metal ion after substrate binding.</text>
</comment>
<dbReference type="GO" id="GO:0030145">
    <property type="term" value="F:manganese ion binding"/>
    <property type="evidence" value="ECO:0007669"/>
    <property type="project" value="UniProtKB-UniRule"/>
</dbReference>
<comment type="catalytic activity">
    <reaction evidence="1 14 15 16">
        <text>Endonucleolytic cleavage to 5'-phosphomonoester.</text>
        <dbReference type="EC" id="3.1.26.4"/>
    </reaction>
</comment>
<evidence type="ECO:0000256" key="14">
    <source>
        <dbReference type="HAMAP-Rule" id="MF_00052"/>
    </source>
</evidence>
<sequence>MATRSRAGADSPASSQAAAQEALDFDDPSALLCGVDEAGRGPLAGPVVAAAVIFDASKPGIRGLADSKLLSPKRREELFEKIVSRALTFCVASASVEEIDRLNILHATMLAMQRAVAGLGIAPGLVKVDGNRCPVLPVRSEAVIGGDATVPLISAASILAKVTRDRMLVDLHGEHPQYGFDAHAGYGTPQHLAALEAHGPCLHHRRSFEPVRLACMRFGITIEDFRNRPMLDEVLNKGGVLLRGGMFAADSR</sequence>
<dbReference type="NCBIfam" id="NF000596">
    <property type="entry name" value="PRK00015.1-4"/>
    <property type="match status" value="1"/>
</dbReference>
<feature type="domain" description="RNase H type-2" evidence="18">
    <location>
        <begin position="30"/>
        <end position="220"/>
    </location>
</feature>
<dbReference type="Gene3D" id="3.30.420.10">
    <property type="entry name" value="Ribonuclease H-like superfamily/Ribonuclease H"/>
    <property type="match status" value="1"/>
</dbReference>
<feature type="binding site" evidence="14 15">
    <location>
        <position position="36"/>
    </location>
    <ligand>
        <name>a divalent metal cation</name>
        <dbReference type="ChEBI" id="CHEBI:60240"/>
    </ligand>
</feature>
<gene>
    <name evidence="14 19" type="primary">rnhB</name>
    <name evidence="19" type="ORF">LMG28138_03793</name>
</gene>
<keyword evidence="12 14" id="KW-0378">Hydrolase</keyword>
<dbReference type="HAMAP" id="MF_00052_B">
    <property type="entry name" value="RNase_HII_B"/>
    <property type="match status" value="1"/>
</dbReference>
<keyword evidence="20" id="KW-1185">Reference proteome</keyword>
<evidence type="ECO:0000256" key="1">
    <source>
        <dbReference type="ARBA" id="ARBA00000077"/>
    </source>
</evidence>
<dbReference type="EMBL" id="CADIKM010000020">
    <property type="protein sequence ID" value="CAB3795012.1"/>
    <property type="molecule type" value="Genomic_DNA"/>
</dbReference>
<evidence type="ECO:0000256" key="12">
    <source>
        <dbReference type="ARBA" id="ARBA00022801"/>
    </source>
</evidence>
<feature type="binding site" evidence="14 15">
    <location>
        <position position="37"/>
    </location>
    <ligand>
        <name>a divalent metal cation</name>
        <dbReference type="ChEBI" id="CHEBI:60240"/>
    </ligand>
</feature>
<evidence type="ECO:0000256" key="8">
    <source>
        <dbReference type="ARBA" id="ARBA00022490"/>
    </source>
</evidence>
<dbReference type="FunFam" id="3.30.420.10:FF:000006">
    <property type="entry name" value="Ribonuclease HII"/>
    <property type="match status" value="1"/>
</dbReference>
<dbReference type="NCBIfam" id="NF000595">
    <property type="entry name" value="PRK00015.1-3"/>
    <property type="match status" value="1"/>
</dbReference>
<evidence type="ECO:0000256" key="13">
    <source>
        <dbReference type="ARBA" id="ARBA00023211"/>
    </source>
</evidence>
<dbReference type="GO" id="GO:0006298">
    <property type="term" value="P:mismatch repair"/>
    <property type="evidence" value="ECO:0007669"/>
    <property type="project" value="TreeGrafter"/>
</dbReference>
<evidence type="ECO:0000256" key="16">
    <source>
        <dbReference type="RuleBase" id="RU003515"/>
    </source>
</evidence>
<dbReference type="CDD" id="cd07182">
    <property type="entry name" value="RNase_HII_bacteria_HII_like"/>
    <property type="match status" value="1"/>
</dbReference>
<comment type="similarity">
    <text evidence="5 14 16">Belongs to the RNase HII family.</text>
</comment>
<comment type="cofactor">
    <cofactor evidence="2">
        <name>Mg(2+)</name>
        <dbReference type="ChEBI" id="CHEBI:18420"/>
    </cofactor>
</comment>
<evidence type="ECO:0000256" key="3">
    <source>
        <dbReference type="ARBA" id="ARBA00004065"/>
    </source>
</evidence>
<dbReference type="InterPro" id="IPR024567">
    <property type="entry name" value="RNase_HII/HIII_dom"/>
</dbReference>
<dbReference type="GO" id="GO:0032299">
    <property type="term" value="C:ribonuclease H2 complex"/>
    <property type="evidence" value="ECO:0007669"/>
    <property type="project" value="TreeGrafter"/>
</dbReference>
<dbReference type="GO" id="GO:0043137">
    <property type="term" value="P:DNA replication, removal of RNA primer"/>
    <property type="evidence" value="ECO:0007669"/>
    <property type="project" value="TreeGrafter"/>
</dbReference>
<dbReference type="GO" id="GO:0003723">
    <property type="term" value="F:RNA binding"/>
    <property type="evidence" value="ECO:0007669"/>
    <property type="project" value="UniProtKB-UniRule"/>
</dbReference>
<keyword evidence="8 14" id="KW-0963">Cytoplasm</keyword>
<dbReference type="PANTHER" id="PTHR10954">
    <property type="entry name" value="RIBONUCLEASE H2 SUBUNIT A"/>
    <property type="match status" value="1"/>
</dbReference>
<keyword evidence="9 14" id="KW-0540">Nuclease</keyword>
<evidence type="ECO:0000256" key="6">
    <source>
        <dbReference type="ARBA" id="ARBA00012180"/>
    </source>
</evidence>
<comment type="subcellular location">
    <subcellularLocation>
        <location evidence="4 14">Cytoplasm</location>
    </subcellularLocation>
</comment>
<feature type="binding site" evidence="14 15">
    <location>
        <position position="129"/>
    </location>
    <ligand>
        <name>a divalent metal cation</name>
        <dbReference type="ChEBI" id="CHEBI:60240"/>
    </ligand>
</feature>
<dbReference type="InterPro" id="IPR012337">
    <property type="entry name" value="RNaseH-like_sf"/>
</dbReference>
<dbReference type="GO" id="GO:0005737">
    <property type="term" value="C:cytoplasm"/>
    <property type="evidence" value="ECO:0007669"/>
    <property type="project" value="UniProtKB-SubCell"/>
</dbReference>
<reference evidence="19 20" key="1">
    <citation type="submission" date="2020-04" db="EMBL/GenBank/DDBJ databases">
        <authorList>
            <person name="De Canck E."/>
        </authorList>
    </citation>
    <scope>NUCLEOTIDE SEQUENCE [LARGE SCALE GENOMIC DNA]</scope>
    <source>
        <strain evidence="19 20">LMG 28138</strain>
    </source>
</reference>
<evidence type="ECO:0000256" key="10">
    <source>
        <dbReference type="ARBA" id="ARBA00022723"/>
    </source>
</evidence>
<evidence type="ECO:0000256" key="7">
    <source>
        <dbReference type="ARBA" id="ARBA00019179"/>
    </source>
</evidence>
<dbReference type="Proteomes" id="UP000494115">
    <property type="component" value="Unassembled WGS sequence"/>
</dbReference>
<keyword evidence="13 14" id="KW-0464">Manganese</keyword>
<evidence type="ECO:0000313" key="20">
    <source>
        <dbReference type="Proteomes" id="UP000494115"/>
    </source>
</evidence>
<evidence type="ECO:0000256" key="17">
    <source>
        <dbReference type="SAM" id="MobiDB-lite"/>
    </source>
</evidence>
<dbReference type="PANTHER" id="PTHR10954:SF18">
    <property type="entry name" value="RIBONUCLEASE HII"/>
    <property type="match status" value="1"/>
</dbReference>
<proteinExistence type="inferred from homology"/>
<evidence type="ECO:0000256" key="5">
    <source>
        <dbReference type="ARBA" id="ARBA00007383"/>
    </source>
</evidence>
<name>A0A6S7BUJ8_9BURK</name>
<evidence type="ECO:0000313" key="19">
    <source>
        <dbReference type="EMBL" id="CAB3795012.1"/>
    </source>
</evidence>
<evidence type="ECO:0000259" key="18">
    <source>
        <dbReference type="PROSITE" id="PS51975"/>
    </source>
</evidence>